<dbReference type="Proteomes" id="UP000748025">
    <property type="component" value="Unassembled WGS sequence"/>
</dbReference>
<evidence type="ECO:0000313" key="3">
    <source>
        <dbReference type="Proteomes" id="UP000748025"/>
    </source>
</evidence>
<dbReference type="PANTHER" id="PTHR16291">
    <property type="entry name" value="NUCLEAR CAP-BINDING PROTEIN SUBUNIT 3"/>
    <property type="match status" value="1"/>
</dbReference>
<comment type="caution">
    <text evidence="2">The sequence shown here is derived from an EMBL/GenBank/DDBJ whole genome shotgun (WGS) entry which is preliminary data.</text>
</comment>
<dbReference type="GO" id="GO:0005634">
    <property type="term" value="C:nucleus"/>
    <property type="evidence" value="ECO:0007669"/>
    <property type="project" value="TreeGrafter"/>
</dbReference>
<protein>
    <submittedName>
        <fullName evidence="2">Uncharacterized protein</fullName>
    </submittedName>
</protein>
<evidence type="ECO:0000313" key="2">
    <source>
        <dbReference type="EMBL" id="KAG6018339.1"/>
    </source>
</evidence>
<feature type="region of interest" description="Disordered" evidence="1">
    <location>
        <begin position="185"/>
        <end position="207"/>
    </location>
</feature>
<sequence>MDMDIEMGDAIEGAVDLQVDELPLGDDILQSGELEEPGEVAEDDHPKGEAGDYDEREIVVPSKVHISGVDTLHTDDIRAYVKAHFGPVDRVEWIDDGSANLVFGNEHTAGDAITSLSVIEITDVSALTLGESLPAKPFEGKPEISLHVRISLKSDKKLAGASLRSRYYLLHPEHDPEKRRNIQCKDRSRYRDRELDHRKSGIQLGSASSDDQIFDASMYDDAPSQRGAPNKLLLQNSANLYASTNRGKELFTSRVSDRHRSASPRRENENEAHMDISDSFQNKNLAKLIKNRMSAANSGKELFPIRATGKGCRLDQLEESIGSARLRDEDLPKIVDLPRVQSDNVFNIRGTADQKGSDSNGIAIKGAASANARELFPDKLGTTNAAKKRLDSRSQRRQKAQDLFL</sequence>
<keyword evidence="3" id="KW-1185">Reference proteome</keyword>
<dbReference type="AlphaFoldDB" id="A0A9P7NIY3"/>
<feature type="compositionally biased region" description="Basic and acidic residues" evidence="1">
    <location>
        <begin position="185"/>
        <end position="199"/>
    </location>
</feature>
<reference evidence="2" key="1">
    <citation type="journal article" date="2020" name="bioRxiv">
        <title>Whole genome comparisons of ergot fungi reveals the divergence and evolution of species within the genus Claviceps are the result of varying mechanisms driving genome evolution and host range expansion.</title>
        <authorList>
            <person name="Wyka S.A."/>
            <person name="Mondo S.J."/>
            <person name="Liu M."/>
            <person name="Dettman J."/>
            <person name="Nalam V."/>
            <person name="Broders K.D."/>
        </authorList>
    </citation>
    <scope>NUCLEOTIDE SEQUENCE</scope>
    <source>
        <strain evidence="2">CCC 602</strain>
    </source>
</reference>
<gene>
    <name evidence="2" type="ORF">E4U43_003566</name>
</gene>
<dbReference type="OrthoDB" id="422106at2759"/>
<organism evidence="2 3">
    <name type="scientific">Claviceps pusilla</name>
    <dbReference type="NCBI Taxonomy" id="123648"/>
    <lineage>
        <taxon>Eukaryota</taxon>
        <taxon>Fungi</taxon>
        <taxon>Dikarya</taxon>
        <taxon>Ascomycota</taxon>
        <taxon>Pezizomycotina</taxon>
        <taxon>Sordariomycetes</taxon>
        <taxon>Hypocreomycetidae</taxon>
        <taxon>Hypocreales</taxon>
        <taxon>Clavicipitaceae</taxon>
        <taxon>Claviceps</taxon>
    </lineage>
</organism>
<feature type="region of interest" description="Disordered" evidence="1">
    <location>
        <begin position="384"/>
        <end position="405"/>
    </location>
</feature>
<dbReference type="Pfam" id="PF10309">
    <property type="entry name" value="NCBP3"/>
    <property type="match status" value="1"/>
</dbReference>
<dbReference type="PANTHER" id="PTHR16291:SF0">
    <property type="entry name" value="NUCLEAR CAP-BINDING PROTEIN SUBUNIT 3"/>
    <property type="match status" value="1"/>
</dbReference>
<dbReference type="InterPro" id="IPR019416">
    <property type="entry name" value="NCBP3"/>
</dbReference>
<dbReference type="GO" id="GO:0003729">
    <property type="term" value="F:mRNA binding"/>
    <property type="evidence" value="ECO:0007669"/>
    <property type="project" value="InterPro"/>
</dbReference>
<proteinExistence type="predicted"/>
<name>A0A9P7NIY3_9HYPO</name>
<dbReference type="EMBL" id="SRPW01000024">
    <property type="protein sequence ID" value="KAG6018339.1"/>
    <property type="molecule type" value="Genomic_DNA"/>
</dbReference>
<evidence type="ECO:0000256" key="1">
    <source>
        <dbReference type="SAM" id="MobiDB-lite"/>
    </source>
</evidence>
<dbReference type="GO" id="GO:0000340">
    <property type="term" value="F:RNA 7-methylguanosine cap binding"/>
    <property type="evidence" value="ECO:0007669"/>
    <property type="project" value="InterPro"/>
</dbReference>
<accession>A0A9P7NIY3</accession>